<keyword evidence="3" id="KW-1185">Reference proteome</keyword>
<dbReference type="RefSeq" id="WP_244727761.1">
    <property type="nucleotide sequence ID" value="NZ_CP095045.1"/>
</dbReference>
<feature type="compositionally biased region" description="Basic and acidic residues" evidence="1">
    <location>
        <begin position="1"/>
        <end position="26"/>
    </location>
</feature>
<feature type="compositionally biased region" description="Basic and acidic residues" evidence="1">
    <location>
        <begin position="41"/>
        <end position="70"/>
    </location>
</feature>
<reference evidence="2 3" key="1">
    <citation type="submission" date="2022-04" db="EMBL/GenBank/DDBJ databases">
        <title>Leucobacter sp. isolated from rhizosphere of garlic.</title>
        <authorList>
            <person name="Won M."/>
            <person name="Lee C.-M."/>
            <person name="Woen H.-Y."/>
            <person name="Kwon S.-W."/>
        </authorList>
    </citation>
    <scope>NUCLEOTIDE SEQUENCE [LARGE SCALE GENOMIC DNA]</scope>
    <source>
        <strain evidence="2 3">H21R-40</strain>
    </source>
</reference>
<sequence>MRSDGTHVPDHESDPAHNLEEGHEWTDEGGASHLGPATHLESGHPGRDEAAGEAERETEVEAEPDHDSDPARTPGRGWVGEGGASHLGPATSLSSGRPDEERAE</sequence>
<gene>
    <name evidence="2" type="ORF">MUN78_16120</name>
</gene>
<accession>A0ABY4FLJ5</accession>
<organism evidence="2 3">
    <name type="scientific">Leucobacter allii</name>
    <dbReference type="NCBI Taxonomy" id="2932247"/>
    <lineage>
        <taxon>Bacteria</taxon>
        <taxon>Bacillati</taxon>
        <taxon>Actinomycetota</taxon>
        <taxon>Actinomycetes</taxon>
        <taxon>Micrococcales</taxon>
        <taxon>Microbacteriaceae</taxon>
        <taxon>Leucobacter</taxon>
    </lineage>
</organism>
<dbReference type="EMBL" id="CP095045">
    <property type="protein sequence ID" value="UOQ57157.1"/>
    <property type="molecule type" value="Genomic_DNA"/>
</dbReference>
<evidence type="ECO:0000256" key="1">
    <source>
        <dbReference type="SAM" id="MobiDB-lite"/>
    </source>
</evidence>
<feature type="region of interest" description="Disordered" evidence="1">
    <location>
        <begin position="1"/>
        <end position="104"/>
    </location>
</feature>
<name>A0ABY4FLJ5_9MICO</name>
<protein>
    <submittedName>
        <fullName evidence="2">Uncharacterized protein</fullName>
    </submittedName>
</protein>
<proteinExistence type="predicted"/>
<evidence type="ECO:0000313" key="2">
    <source>
        <dbReference type="EMBL" id="UOQ57157.1"/>
    </source>
</evidence>
<evidence type="ECO:0000313" key="3">
    <source>
        <dbReference type="Proteomes" id="UP000831786"/>
    </source>
</evidence>
<dbReference type="Proteomes" id="UP000831786">
    <property type="component" value="Chromosome"/>
</dbReference>